<evidence type="ECO:0000313" key="2">
    <source>
        <dbReference type="Proteomes" id="UP000019277"/>
    </source>
</evidence>
<gene>
    <name evidence="1" type="ORF">UO65_5729</name>
</gene>
<dbReference type="OrthoDB" id="3637664at2"/>
<dbReference type="SUPFAM" id="SSF140453">
    <property type="entry name" value="EsxAB dimer-like"/>
    <property type="match status" value="1"/>
</dbReference>
<protein>
    <recommendedName>
        <fullName evidence="3">Excreted virulence factor EspC, type VII ESX diderm</fullName>
    </recommendedName>
</protein>
<reference evidence="1 2" key="1">
    <citation type="journal article" date="2014" name="Genome Announc.">
        <title>Draft Genome Sequence of the Antitrypanosomally Active Sponge-Associated Bacterium Actinokineospora sp. Strain EG49.</title>
        <authorList>
            <person name="Harjes J."/>
            <person name="Ryu T."/>
            <person name="Abdelmohsen U.R."/>
            <person name="Moitinho-Silva L."/>
            <person name="Horn H."/>
            <person name="Ravasi T."/>
            <person name="Hentschel U."/>
        </authorList>
    </citation>
    <scope>NUCLEOTIDE SEQUENCE [LARGE SCALE GENOMIC DNA]</scope>
    <source>
        <strain evidence="1 2">EG49</strain>
    </source>
</reference>
<dbReference type="STRING" id="909613.UO65_5729"/>
<dbReference type="Proteomes" id="UP000019277">
    <property type="component" value="Unassembled WGS sequence"/>
</dbReference>
<accession>A0A8E2X5G5</accession>
<accession>W7IDN9</accession>
<name>W7IDN9_9PSEU</name>
<dbReference type="InterPro" id="IPR036689">
    <property type="entry name" value="ESAT-6-like_sf"/>
</dbReference>
<comment type="caution">
    <text evidence="1">The sequence shown here is derived from an EMBL/GenBank/DDBJ whole genome shotgun (WGS) entry which is preliminary data.</text>
</comment>
<keyword evidence="2" id="KW-1185">Reference proteome</keyword>
<dbReference type="EMBL" id="AYXG01000223">
    <property type="protein sequence ID" value="EWC58995.1"/>
    <property type="molecule type" value="Genomic_DNA"/>
</dbReference>
<dbReference type="eggNOG" id="ENOG5030N86">
    <property type="taxonomic scope" value="Bacteria"/>
</dbReference>
<evidence type="ECO:0000313" key="1">
    <source>
        <dbReference type="EMBL" id="EWC58995.1"/>
    </source>
</evidence>
<dbReference type="Gene3D" id="1.10.287.1060">
    <property type="entry name" value="ESAT-6-like"/>
    <property type="match status" value="1"/>
</dbReference>
<organism evidence="1 2">
    <name type="scientific">Actinokineospora spheciospongiae</name>
    <dbReference type="NCBI Taxonomy" id="909613"/>
    <lineage>
        <taxon>Bacteria</taxon>
        <taxon>Bacillati</taxon>
        <taxon>Actinomycetota</taxon>
        <taxon>Actinomycetes</taxon>
        <taxon>Pseudonocardiales</taxon>
        <taxon>Pseudonocardiaceae</taxon>
        <taxon>Actinokineospora</taxon>
    </lineage>
</organism>
<proteinExistence type="predicted"/>
<sequence length="98" mass="9885">MTGFDVGPDVLRAAAAAARQAAGVVRALELGRVADLATALPGAASGATARELGPQWEDTSTRWAEGMDSYATALAASAEAYQAQEDAAADGFGRMGGR</sequence>
<dbReference type="AlphaFoldDB" id="W7IDN9"/>
<evidence type="ECO:0008006" key="3">
    <source>
        <dbReference type="Google" id="ProtNLM"/>
    </source>
</evidence>
<dbReference type="RefSeq" id="WP_035288461.1">
    <property type="nucleotide sequence ID" value="NZ_AYXG01000223.1"/>
</dbReference>